<name>A0A0P5VTZ0_9CRUS</name>
<protein>
    <submittedName>
        <fullName evidence="1">Uncharacterized protein</fullName>
    </submittedName>
</protein>
<organism evidence="1">
    <name type="scientific">Daphnia magna</name>
    <dbReference type="NCBI Taxonomy" id="35525"/>
    <lineage>
        <taxon>Eukaryota</taxon>
        <taxon>Metazoa</taxon>
        <taxon>Ecdysozoa</taxon>
        <taxon>Arthropoda</taxon>
        <taxon>Crustacea</taxon>
        <taxon>Branchiopoda</taxon>
        <taxon>Diplostraca</taxon>
        <taxon>Cladocera</taxon>
        <taxon>Anomopoda</taxon>
        <taxon>Daphniidae</taxon>
        <taxon>Daphnia</taxon>
    </lineage>
</organism>
<sequence>MRRPWLQCRSESRPSRSISCRKLELGMLQRRFQMTSLYFSLFTWISLRALSRVIVCFD</sequence>
<accession>A0A0P5VTZ0</accession>
<evidence type="ECO:0000313" key="1">
    <source>
        <dbReference type="EMBL" id="JAN63479.1"/>
    </source>
</evidence>
<reference evidence="1" key="1">
    <citation type="submission" date="2015-10" db="EMBL/GenBank/DDBJ databases">
        <title>EvidentialGene: Evidence-directed Construction of Complete mRNA Transcriptomes without Genomes.</title>
        <authorList>
            <person name="Gilbert D.G."/>
        </authorList>
    </citation>
    <scope>NUCLEOTIDE SEQUENCE</scope>
</reference>
<dbReference type="AlphaFoldDB" id="A0A0P5VTZ0"/>
<proteinExistence type="predicted"/>
<dbReference type="EMBL" id="GDIQ01031258">
    <property type="protein sequence ID" value="JAN63479.1"/>
    <property type="molecule type" value="Transcribed_RNA"/>
</dbReference>